<evidence type="ECO:0000256" key="15">
    <source>
        <dbReference type="ARBA" id="ARBA00069241"/>
    </source>
</evidence>
<dbReference type="InterPro" id="IPR019502">
    <property type="entry name" value="Peptidase_S68_pidd"/>
</dbReference>
<dbReference type="SMART" id="SM00369">
    <property type="entry name" value="LRR_TYP"/>
    <property type="match status" value="6"/>
</dbReference>
<dbReference type="GO" id="GO:0015293">
    <property type="term" value="F:symporter activity"/>
    <property type="evidence" value="ECO:0007669"/>
    <property type="project" value="UniProtKB-KW"/>
</dbReference>
<dbReference type="AlphaFoldDB" id="A0A6A4T851"/>
<dbReference type="PANTHER" id="PTHR45678:SF3">
    <property type="entry name" value="MITOCHONDRIAL GLUTAMATE CARRIER 1"/>
    <property type="match status" value="1"/>
</dbReference>
<dbReference type="GO" id="GO:0005743">
    <property type="term" value="C:mitochondrial inner membrane"/>
    <property type="evidence" value="ECO:0007669"/>
    <property type="project" value="UniProtKB-SubCell"/>
</dbReference>
<dbReference type="GO" id="GO:0043490">
    <property type="term" value="P:malate-aspartate shuttle"/>
    <property type="evidence" value="ECO:0007669"/>
    <property type="project" value="TreeGrafter"/>
</dbReference>
<protein>
    <recommendedName>
        <fullName evidence="15">Mitochondrial glutamate carrier 2</fullName>
    </recommendedName>
    <alternativeName>
        <fullName evidence="17">Glutamate/H(+) symporter 2</fullName>
    </alternativeName>
    <alternativeName>
        <fullName evidence="16">Solute carrier family 25 member 18</fullName>
    </alternativeName>
</protein>
<evidence type="ECO:0000256" key="4">
    <source>
        <dbReference type="ARBA" id="ARBA00022553"/>
    </source>
</evidence>
<dbReference type="InterPro" id="IPR023395">
    <property type="entry name" value="MCP_dom_sf"/>
</dbReference>
<dbReference type="InterPro" id="IPR000906">
    <property type="entry name" value="ZU5_dom"/>
</dbReference>
<dbReference type="SUPFAM" id="SSF47986">
    <property type="entry name" value="DEATH domain"/>
    <property type="match status" value="1"/>
</dbReference>
<dbReference type="Pfam" id="PF23598">
    <property type="entry name" value="LRR_14"/>
    <property type="match status" value="1"/>
</dbReference>
<dbReference type="GO" id="GO:0005313">
    <property type="term" value="F:L-glutamate transmembrane transporter activity"/>
    <property type="evidence" value="ECO:0007669"/>
    <property type="project" value="TreeGrafter"/>
</dbReference>
<accession>A0A6A4T851</accession>
<feature type="site" description="Cleavage; by autolysis" evidence="18">
    <location>
        <begin position="532"/>
        <end position="533"/>
    </location>
</feature>
<reference evidence="22 23" key="1">
    <citation type="submission" date="2019-06" db="EMBL/GenBank/DDBJ databases">
        <title>Draft genomes of female and male turbot (Scophthalmus maximus).</title>
        <authorList>
            <person name="Xu H."/>
            <person name="Xu X.-W."/>
            <person name="Shao C."/>
            <person name="Chen S."/>
        </authorList>
    </citation>
    <scope>NUCLEOTIDE SEQUENCE [LARGE SCALE GENOMIC DNA]</scope>
    <source>
        <strain evidence="22">Ysfricsl-2016a</strain>
        <tissue evidence="22">Blood</tissue>
    </source>
</reference>
<dbReference type="SUPFAM" id="SSF103506">
    <property type="entry name" value="Mitochondrial carrier"/>
    <property type="match status" value="1"/>
</dbReference>
<dbReference type="GO" id="GO:0006915">
    <property type="term" value="P:apoptotic process"/>
    <property type="evidence" value="ECO:0007669"/>
    <property type="project" value="InterPro"/>
</dbReference>
<keyword evidence="4" id="KW-0597">Phosphoprotein</keyword>
<evidence type="ECO:0000256" key="10">
    <source>
        <dbReference type="ARBA" id="ARBA00022989"/>
    </source>
</evidence>
<sequence>MERSSVDGATADEEDGDRAARGILRTDRSEDEGVEVTEGRGVVYQDQEKSRRKTGPTAPGGVVDEGQAERDESSAAPSASPTSLMDTCALSISSLSSASSSSSNYHHTDFFPSSSYSSVLSLTPPLPPSVELSAVLTDTRLTLDVYRGGAAALPLLWASVPGQLRGLQYLRLGSEDAAGLDGALGVVPHLTELRSLAIRGHCLYDSQGDPLPGLLTTLPSSVSSLSHLVHLDLSFNQLSCLPSSLLSIPTLSSLLLCYNRLSALPPDIGLLSSLTYLSLLGNELVSLPPSLGQLKALQTLDVSHNVLEHLPDEIGSLEELVRLDLSQNKLKRLPETMGCLLSLRELVIYSNDLRLIPHCLKKLPLLKIDVRDNPLGQPPTPPPLPPTPDQAETKIPELHLGFNQHSFCVSSAGCHVFLPGGAELLFPPGCLVRTTRLEWIEKRPERKWVWLEEHDILLSRPLELRPHGITFLKPVEVCVPYHRRKRKEVVVRRFDGQSWSTLPTDLRKGSESHSCHPGGRPARLACCSVSQFSWFMAVSRLVKDTCSVSPTGVMLVSSSDPGIKLHFPPDCTVQTRTITLQVLQVSESDVQALCGDPQARVSPLLCLSQTPNIHFLQPVKVQIPLPPGVTGHTVDHTCLHLLHGDPTAQTWTDITSQVSLCVTHLYAIFYIRHFSWYWLWYTTQHYVSGVARKVYQRLKQFKVQFLVLQRKADRSQVLLQCLPANKVEGRVQSLLEQYDGPQPSELCDLLEGEQFFAGFERGLDISTDRPDCVQGRLCFMFYSSLKNLKEVYICPAQGQERPVRGQVSYYRGEIPSNLPEEVVQKRKGNDNQWLATLPLRLPALNSDNSYITEEPQYPPLNLGDPESGYLTEANLLSISLQIGHDWRVIGINLGLSYQELDRIQYKHRSDCLIKTIRSEGYFGMYRGAAVNLTLVTPEKAIKLAANDFFRHHLSKDGKLTLIKEMLAGCGAGTCQVIVTTPMEMLKIQLQDAGRIAAQRKLMPETVAAGTVETKSQTAMQLTRELLREKGIAGLYKGLGATVLRDVPFSMIYFPLFANLNNLGKRGADGPAPFYVSFISGCLAGSTAAVAVNPIDVIKTRLQSLNRGSTEDTYSGVTDCIRKIMRNEGPSAFLKGAYCRALVIAPLFGIAQVVYFLGNREIDFNLHFSGDFGGSQTLKAFFPTETLCGFQLVKQQETSKRRAFQPRLLMNALIN</sequence>
<evidence type="ECO:0000256" key="3">
    <source>
        <dbReference type="ARBA" id="ARBA00022448"/>
    </source>
</evidence>
<evidence type="ECO:0000256" key="13">
    <source>
        <dbReference type="ARBA" id="ARBA00048437"/>
    </source>
</evidence>
<evidence type="ECO:0000256" key="6">
    <source>
        <dbReference type="ARBA" id="ARBA00022692"/>
    </source>
</evidence>
<gene>
    <name evidence="22" type="ORF">F2P81_006927</name>
</gene>
<comment type="function">
    <text evidence="14">Responsible for the transport of glutamate from the cytosol into the mitochondrial matrix with the concomitant import of a proton (symport system).</text>
</comment>
<dbReference type="GO" id="GO:0006974">
    <property type="term" value="P:DNA damage response"/>
    <property type="evidence" value="ECO:0007669"/>
    <property type="project" value="InterPro"/>
</dbReference>
<dbReference type="PROSITE" id="PS51450">
    <property type="entry name" value="LRR"/>
    <property type="match status" value="3"/>
</dbReference>
<feature type="repeat" description="Solcar" evidence="19">
    <location>
        <begin position="959"/>
        <end position="1062"/>
    </location>
</feature>
<dbReference type="FunFam" id="3.80.10.10:FF:001086">
    <property type="entry name" value="P53-induced death domain protein 1"/>
    <property type="match status" value="1"/>
</dbReference>
<organism evidence="22 23">
    <name type="scientific">Scophthalmus maximus</name>
    <name type="common">Turbot</name>
    <name type="synonym">Psetta maxima</name>
    <dbReference type="NCBI Taxonomy" id="52904"/>
    <lineage>
        <taxon>Eukaryota</taxon>
        <taxon>Metazoa</taxon>
        <taxon>Chordata</taxon>
        <taxon>Craniata</taxon>
        <taxon>Vertebrata</taxon>
        <taxon>Euteleostomi</taxon>
        <taxon>Actinopterygii</taxon>
        <taxon>Neopterygii</taxon>
        <taxon>Teleostei</taxon>
        <taxon>Neoteleostei</taxon>
        <taxon>Acanthomorphata</taxon>
        <taxon>Carangaria</taxon>
        <taxon>Pleuronectiformes</taxon>
        <taxon>Pleuronectoidei</taxon>
        <taxon>Scophthalmidae</taxon>
        <taxon>Scophthalmus</taxon>
    </lineage>
</organism>
<dbReference type="EMBL" id="VEVO01000006">
    <property type="protein sequence ID" value="KAF0041029.1"/>
    <property type="molecule type" value="Genomic_DNA"/>
</dbReference>
<keyword evidence="7" id="KW-0677">Repeat</keyword>
<evidence type="ECO:0000256" key="5">
    <source>
        <dbReference type="ARBA" id="ARBA00022614"/>
    </source>
</evidence>
<comment type="similarity">
    <text evidence="2">Belongs to the mitochondrial carrier (TC 2.A.29) family.</text>
</comment>
<dbReference type="PANTHER" id="PTHR45678">
    <property type="entry name" value="MITOCHONDRIAL 2-OXODICARBOXYLATE CARRIER 1-RELATED"/>
    <property type="match status" value="1"/>
</dbReference>
<name>A0A6A4T851_SCOMX</name>
<evidence type="ECO:0000256" key="16">
    <source>
        <dbReference type="ARBA" id="ARBA00076502"/>
    </source>
</evidence>
<dbReference type="InterPro" id="IPR051028">
    <property type="entry name" value="Mito_Solute_Carrier"/>
</dbReference>
<feature type="repeat" description="Solcar" evidence="19">
    <location>
        <begin position="855"/>
        <end position="952"/>
    </location>
</feature>
<dbReference type="SUPFAM" id="SSF52058">
    <property type="entry name" value="L domain-like"/>
    <property type="match status" value="1"/>
</dbReference>
<dbReference type="Gene3D" id="1.50.40.10">
    <property type="entry name" value="Mitochondrial carrier domain"/>
    <property type="match status" value="1"/>
</dbReference>
<dbReference type="GO" id="GO:0015183">
    <property type="term" value="F:L-aspartate transmembrane transporter activity"/>
    <property type="evidence" value="ECO:0007669"/>
    <property type="project" value="TreeGrafter"/>
</dbReference>
<dbReference type="Proteomes" id="UP000438429">
    <property type="component" value="Unassembled WGS sequence"/>
</dbReference>
<evidence type="ECO:0000256" key="18">
    <source>
        <dbReference type="PIRSR" id="PIRSR619502-2"/>
    </source>
</evidence>
<keyword evidence="8" id="KW-0999">Mitochondrion inner membrane</keyword>
<evidence type="ECO:0000259" key="21">
    <source>
        <dbReference type="PROSITE" id="PS51145"/>
    </source>
</evidence>
<dbReference type="InterPro" id="IPR003591">
    <property type="entry name" value="Leu-rich_rpt_typical-subtyp"/>
</dbReference>
<feature type="repeat" description="Solcar" evidence="19">
    <location>
        <begin position="1071"/>
        <end position="1160"/>
    </location>
</feature>
<evidence type="ECO:0000256" key="1">
    <source>
        <dbReference type="ARBA" id="ARBA00004448"/>
    </source>
</evidence>
<evidence type="ECO:0000256" key="7">
    <source>
        <dbReference type="ARBA" id="ARBA00022737"/>
    </source>
</evidence>
<dbReference type="InterPro" id="IPR032675">
    <property type="entry name" value="LRR_dom_sf"/>
</dbReference>
<keyword evidence="9" id="KW-0769">Symport</keyword>
<evidence type="ECO:0000256" key="9">
    <source>
        <dbReference type="ARBA" id="ARBA00022847"/>
    </source>
</evidence>
<dbReference type="InterPro" id="IPR018108">
    <property type="entry name" value="MCP_transmembrane"/>
</dbReference>
<dbReference type="Gene3D" id="3.80.10.10">
    <property type="entry name" value="Ribonuclease Inhibitor"/>
    <property type="match status" value="1"/>
</dbReference>
<evidence type="ECO:0000256" key="20">
    <source>
        <dbReference type="SAM" id="MobiDB-lite"/>
    </source>
</evidence>
<feature type="domain" description="ZU5" evidence="21">
    <location>
        <begin position="542"/>
        <end position="683"/>
    </location>
</feature>
<feature type="region of interest" description="Disordered" evidence="20">
    <location>
        <begin position="1"/>
        <end position="83"/>
    </location>
</feature>
<evidence type="ECO:0000313" key="23">
    <source>
        <dbReference type="Proteomes" id="UP000438429"/>
    </source>
</evidence>
<keyword evidence="5" id="KW-0433">Leucine-rich repeat</keyword>
<dbReference type="Gene3D" id="2.60.220.30">
    <property type="match status" value="2"/>
</dbReference>
<keyword evidence="6 19" id="KW-0812">Transmembrane</keyword>
<evidence type="ECO:0000256" key="2">
    <source>
        <dbReference type="ARBA" id="ARBA00006375"/>
    </source>
</evidence>
<keyword evidence="12 19" id="KW-0472">Membrane</keyword>
<dbReference type="FunFam" id="2.60.220.30:FF:000011">
    <property type="entry name" value="P53-induced death domain protein 1"/>
    <property type="match status" value="1"/>
</dbReference>
<dbReference type="SMART" id="SM00364">
    <property type="entry name" value="LRR_BAC"/>
    <property type="match status" value="4"/>
</dbReference>
<evidence type="ECO:0000256" key="17">
    <source>
        <dbReference type="ARBA" id="ARBA00081096"/>
    </source>
</evidence>
<dbReference type="InterPro" id="IPR001611">
    <property type="entry name" value="Leu-rich_rpt"/>
</dbReference>
<proteinExistence type="inferred from homology"/>
<feature type="site" description="Cleavage; by autolysis" evidence="18">
    <location>
        <begin position="674"/>
        <end position="675"/>
    </location>
</feature>
<evidence type="ECO:0000256" key="8">
    <source>
        <dbReference type="ARBA" id="ARBA00022792"/>
    </source>
</evidence>
<comment type="catalytic activity">
    <reaction evidence="13">
        <text>L-glutamate(in) + H(+)(in) = L-glutamate(out) + H(+)(out)</text>
        <dbReference type="Rhea" id="RHEA:70955"/>
        <dbReference type="ChEBI" id="CHEBI:15378"/>
        <dbReference type="ChEBI" id="CHEBI:29985"/>
    </reaction>
</comment>
<dbReference type="Pfam" id="PF00791">
    <property type="entry name" value="ZU5"/>
    <property type="match status" value="1"/>
</dbReference>
<evidence type="ECO:0000256" key="12">
    <source>
        <dbReference type="ARBA" id="ARBA00023136"/>
    </source>
</evidence>
<dbReference type="Pfam" id="PF10461">
    <property type="entry name" value="Peptidase_S68"/>
    <property type="match status" value="1"/>
</dbReference>
<keyword evidence="3" id="KW-0813">Transport</keyword>
<evidence type="ECO:0000256" key="14">
    <source>
        <dbReference type="ARBA" id="ARBA00057953"/>
    </source>
</evidence>
<dbReference type="FunFam" id="1.50.40.10:FF:000026">
    <property type="entry name" value="Putative mitochondrial glutamate carrier 2"/>
    <property type="match status" value="1"/>
</dbReference>
<comment type="subcellular location">
    <subcellularLocation>
        <location evidence="1">Mitochondrion inner membrane</location>
        <topology evidence="1">Multi-pass membrane protein</topology>
    </subcellularLocation>
</comment>
<dbReference type="PROSITE" id="PS50920">
    <property type="entry name" value="SOLCAR"/>
    <property type="match status" value="3"/>
</dbReference>
<keyword evidence="10" id="KW-1133">Transmembrane helix</keyword>
<feature type="compositionally biased region" description="Low complexity" evidence="20">
    <location>
        <begin position="74"/>
        <end position="83"/>
    </location>
</feature>
<feature type="compositionally biased region" description="Basic and acidic residues" evidence="20">
    <location>
        <begin position="17"/>
        <end position="28"/>
    </location>
</feature>
<keyword evidence="11" id="KW-0496">Mitochondrion</keyword>
<dbReference type="InterPro" id="IPR011029">
    <property type="entry name" value="DEATH-like_dom_sf"/>
</dbReference>
<dbReference type="InterPro" id="IPR055414">
    <property type="entry name" value="LRR_R13L4/SHOC2-like"/>
</dbReference>
<dbReference type="PROSITE" id="PS51145">
    <property type="entry name" value="ZU5"/>
    <property type="match status" value="1"/>
</dbReference>
<dbReference type="SMART" id="SM00218">
    <property type="entry name" value="ZU5"/>
    <property type="match status" value="1"/>
</dbReference>
<comment type="caution">
    <text evidence="22">The sequence shown here is derived from an EMBL/GenBank/DDBJ whole genome shotgun (WGS) entry which is preliminary data.</text>
</comment>
<evidence type="ECO:0000256" key="11">
    <source>
        <dbReference type="ARBA" id="ARBA00023128"/>
    </source>
</evidence>
<evidence type="ECO:0000256" key="19">
    <source>
        <dbReference type="PROSITE-ProRule" id="PRU00282"/>
    </source>
</evidence>
<evidence type="ECO:0000313" key="22">
    <source>
        <dbReference type="EMBL" id="KAF0041029.1"/>
    </source>
</evidence>
<dbReference type="Pfam" id="PF00153">
    <property type="entry name" value="Mito_carr"/>
    <property type="match status" value="3"/>
</dbReference>